<keyword evidence="12" id="KW-1185">Reference proteome</keyword>
<dbReference type="SUPFAM" id="SSF53756">
    <property type="entry name" value="UDP-Glycosyltransferase/glycogen phosphorylase"/>
    <property type="match status" value="1"/>
</dbReference>
<dbReference type="NCBIfam" id="TIGR02095">
    <property type="entry name" value="glgA"/>
    <property type="match status" value="1"/>
</dbReference>
<dbReference type="GO" id="GO:0009011">
    <property type="term" value="F:alpha-1,4-glucan glucosyltransferase (ADP-glucose donor) activity"/>
    <property type="evidence" value="ECO:0007669"/>
    <property type="project" value="UniProtKB-UniRule"/>
</dbReference>
<dbReference type="GO" id="GO:0005978">
    <property type="term" value="P:glycogen biosynthetic process"/>
    <property type="evidence" value="ECO:0007669"/>
    <property type="project" value="UniProtKB-UniRule"/>
</dbReference>
<accession>A0A7U6JG55</accession>
<dbReference type="PANTHER" id="PTHR45825:SF11">
    <property type="entry name" value="ALPHA AMYLASE DOMAIN-CONTAINING PROTEIN"/>
    <property type="match status" value="1"/>
</dbReference>
<feature type="domain" description="Starch synthase catalytic" evidence="10">
    <location>
        <begin position="3"/>
        <end position="234"/>
    </location>
</feature>
<comment type="function">
    <text evidence="2 8">Synthesizes alpha-1,4-glucan chains using ADP-glucose.</text>
</comment>
<sequence length="475" mass="54063">MNIGIVSSEAVPFSKTGGLADVAGALFKVLSSMGETVYLFTPYYKKTKELFKQFEKRIPFKVKIYGKDVEGIANVVEFYKNGIAVLIEQNEYFNRDSLYGEKGVDYPDNPLRFGFFDKAVLETLKVLNLKVDVLHLNDWQTGLISLFVKDKQLPYKTLYTIHNLAYQGNFDYDFLKLLEIDEKYYSIDGVEFYGKVSFMKAGIVYSDKISTVSPTYAKEILTEEFGERMEGILKSRKNNLIGILNGIDYEIWNPQTDTLIYKKFDLDNLQGKRENKIEFVKELGLKSIDAPLLGMVSRIASQKGLDILSESLKEILKEDANVVILGTGEKPLEEKLKALSDLYPEKFKLFLTFDEALAHKIYASSDFFLMPSKYEPCGLGQMIALRYGTLPIVHEVGGLKDTVDNYSDITQCGNGFSFEEYSSDELTSAINRALSIFKNKDLMLKLIRIGMSCNFSWEQSAMKYLEIYKELLNAN</sequence>
<name>A0A7U6JG55_CALEA</name>
<keyword evidence="5 8" id="KW-0328">Glycosyltransferase</keyword>
<dbReference type="CDD" id="cd03791">
    <property type="entry name" value="GT5_Glycogen_synthase_DULL1-like"/>
    <property type="match status" value="1"/>
</dbReference>
<dbReference type="InterPro" id="IPR001296">
    <property type="entry name" value="Glyco_trans_1"/>
</dbReference>
<evidence type="ECO:0000256" key="1">
    <source>
        <dbReference type="ARBA" id="ARBA00001478"/>
    </source>
</evidence>
<evidence type="ECO:0000256" key="8">
    <source>
        <dbReference type="HAMAP-Rule" id="MF_00484"/>
    </source>
</evidence>
<dbReference type="PANTHER" id="PTHR45825">
    <property type="entry name" value="GRANULE-BOUND STARCH SYNTHASE 1, CHLOROPLASTIC/AMYLOPLASTIC"/>
    <property type="match status" value="1"/>
</dbReference>
<evidence type="ECO:0000256" key="5">
    <source>
        <dbReference type="ARBA" id="ARBA00022676"/>
    </source>
</evidence>
<dbReference type="InterPro" id="IPR011835">
    <property type="entry name" value="GS/SS"/>
</dbReference>
<reference evidence="11 12" key="1">
    <citation type="submission" date="2011-01" db="EMBL/GenBank/DDBJ databases">
        <title>Whole genome sequence of Caldisericum exile AZM16c01.</title>
        <authorList>
            <person name="Narita-Yamada S."/>
            <person name="Kawakoshi A."/>
            <person name="Nakamura S."/>
            <person name="Sasagawa M."/>
            <person name="Fukada J."/>
            <person name="Sekine M."/>
            <person name="Kato Y."/>
            <person name="Fukai R."/>
            <person name="Sasaki K."/>
            <person name="Hanamaki A."/>
            <person name="Narita H."/>
            <person name="Konno Y."/>
            <person name="Mori K."/>
            <person name="Yamazaki S."/>
            <person name="Suzuki K."/>
            <person name="Fujita N."/>
        </authorList>
    </citation>
    <scope>NUCLEOTIDE SEQUENCE [LARGE SCALE GENOMIC DNA]</scope>
    <source>
        <strain evidence="12">DSM 21853 / NBRC 104410 / AZM16c01</strain>
    </source>
</reference>
<evidence type="ECO:0000256" key="6">
    <source>
        <dbReference type="ARBA" id="ARBA00022679"/>
    </source>
</evidence>
<organism evidence="11 12">
    <name type="scientific">Caldisericum exile (strain DSM 21853 / NBRC 104410 / AZM16c01)</name>
    <dbReference type="NCBI Taxonomy" id="511051"/>
    <lineage>
        <taxon>Bacteria</taxon>
        <taxon>Pseudomonadati</taxon>
        <taxon>Caldisericota/Cryosericota group</taxon>
        <taxon>Caldisericota</taxon>
        <taxon>Caldisericia</taxon>
        <taxon>Caldisericales</taxon>
        <taxon>Caldisericaceae</taxon>
        <taxon>Caldisericum</taxon>
    </lineage>
</organism>
<evidence type="ECO:0000256" key="2">
    <source>
        <dbReference type="ARBA" id="ARBA00002764"/>
    </source>
</evidence>
<dbReference type="HAMAP" id="MF_00484">
    <property type="entry name" value="Glycogen_synth"/>
    <property type="match status" value="1"/>
</dbReference>
<dbReference type="Gene3D" id="3.40.50.2000">
    <property type="entry name" value="Glycogen Phosphorylase B"/>
    <property type="match status" value="2"/>
</dbReference>
<keyword evidence="7 8" id="KW-0320">Glycogen biosynthesis</keyword>
<evidence type="ECO:0000259" key="10">
    <source>
        <dbReference type="Pfam" id="PF08323"/>
    </source>
</evidence>
<evidence type="ECO:0000256" key="7">
    <source>
        <dbReference type="ARBA" id="ARBA00023056"/>
    </source>
</evidence>
<comment type="pathway">
    <text evidence="3 8">Glycan biosynthesis; glycogen biosynthesis.</text>
</comment>
<dbReference type="Pfam" id="PF00534">
    <property type="entry name" value="Glycos_transf_1"/>
    <property type="match status" value="1"/>
</dbReference>
<protein>
    <recommendedName>
        <fullName evidence="8">Glycogen synthase</fullName>
        <ecNumber evidence="8">2.4.1.21</ecNumber>
    </recommendedName>
    <alternativeName>
        <fullName evidence="8">Starch [bacterial glycogen] synthase</fullName>
    </alternativeName>
</protein>
<dbReference type="Pfam" id="PF08323">
    <property type="entry name" value="Glyco_transf_5"/>
    <property type="match status" value="1"/>
</dbReference>
<dbReference type="OrthoDB" id="9808590at2"/>
<dbReference type="UniPathway" id="UPA00164"/>
<dbReference type="RefSeq" id="WP_014453437.1">
    <property type="nucleotide sequence ID" value="NC_017096.1"/>
</dbReference>
<proteinExistence type="inferred from homology"/>
<gene>
    <name evidence="8 11" type="primary">glgA</name>
    <name evidence="11" type="ordered locus">CSE_09090</name>
</gene>
<dbReference type="Proteomes" id="UP000004793">
    <property type="component" value="Chromosome"/>
</dbReference>
<comment type="similarity">
    <text evidence="4 8">Belongs to the glycosyltransferase 1 family. Bacterial/plant glycogen synthase subfamily.</text>
</comment>
<dbReference type="AlphaFoldDB" id="A0A7U6JG55"/>
<feature type="binding site" evidence="8">
    <location>
        <position position="15"/>
    </location>
    <ligand>
        <name>ADP-alpha-D-glucose</name>
        <dbReference type="ChEBI" id="CHEBI:57498"/>
    </ligand>
</feature>
<comment type="catalytic activity">
    <reaction evidence="1 8">
        <text>[(1-&gt;4)-alpha-D-glucosyl](n) + ADP-alpha-D-glucose = [(1-&gt;4)-alpha-D-glucosyl](n+1) + ADP + H(+)</text>
        <dbReference type="Rhea" id="RHEA:18189"/>
        <dbReference type="Rhea" id="RHEA-COMP:9584"/>
        <dbReference type="Rhea" id="RHEA-COMP:9587"/>
        <dbReference type="ChEBI" id="CHEBI:15378"/>
        <dbReference type="ChEBI" id="CHEBI:15444"/>
        <dbReference type="ChEBI" id="CHEBI:57498"/>
        <dbReference type="ChEBI" id="CHEBI:456216"/>
        <dbReference type="EC" id="2.4.1.21"/>
    </reaction>
</comment>
<evidence type="ECO:0000259" key="9">
    <source>
        <dbReference type="Pfam" id="PF00534"/>
    </source>
</evidence>
<dbReference type="InterPro" id="IPR013534">
    <property type="entry name" value="Starch_synth_cat_dom"/>
</dbReference>
<dbReference type="EMBL" id="AP012051">
    <property type="protein sequence ID" value="BAL81035.1"/>
    <property type="molecule type" value="Genomic_DNA"/>
</dbReference>
<feature type="domain" description="Glycosyl transferase family 1" evidence="9">
    <location>
        <begin position="289"/>
        <end position="435"/>
    </location>
</feature>
<evidence type="ECO:0000313" key="12">
    <source>
        <dbReference type="Proteomes" id="UP000004793"/>
    </source>
</evidence>
<keyword evidence="6 8" id="KW-0808">Transferase</keyword>
<dbReference type="EC" id="2.4.1.21" evidence="8"/>
<dbReference type="NCBIfam" id="NF001899">
    <property type="entry name" value="PRK00654.1-2"/>
    <property type="match status" value="1"/>
</dbReference>
<evidence type="ECO:0000256" key="3">
    <source>
        <dbReference type="ARBA" id="ARBA00004964"/>
    </source>
</evidence>
<evidence type="ECO:0000256" key="4">
    <source>
        <dbReference type="ARBA" id="ARBA00010281"/>
    </source>
</evidence>
<dbReference type="GO" id="GO:0004373">
    <property type="term" value="F:alpha-1,4-glucan glucosyltransferase (UDP-glucose donor) activity"/>
    <property type="evidence" value="ECO:0007669"/>
    <property type="project" value="InterPro"/>
</dbReference>
<dbReference type="KEGG" id="cex:CSE_09090"/>
<evidence type="ECO:0000313" key="11">
    <source>
        <dbReference type="EMBL" id="BAL81035.1"/>
    </source>
</evidence>